<reference evidence="1 2" key="1">
    <citation type="submission" date="2011-04" db="EMBL/GenBank/DDBJ databases">
        <authorList>
            <person name="Muzny D."/>
            <person name="Qin X."/>
            <person name="Deng J."/>
            <person name="Jiang H."/>
            <person name="Liu Y."/>
            <person name="Qu J."/>
            <person name="Song X.-Z."/>
            <person name="Zhang L."/>
            <person name="Thornton R."/>
            <person name="Coyle M."/>
            <person name="Francisco L."/>
            <person name="Jackson L."/>
            <person name="Javaid M."/>
            <person name="Korchina V."/>
            <person name="Kovar C."/>
            <person name="Mata R."/>
            <person name="Mathew T."/>
            <person name="Ngo R."/>
            <person name="Nguyen L."/>
            <person name="Nguyen N."/>
            <person name="Okwuonu G."/>
            <person name="Ongeri F."/>
            <person name="Pham C."/>
            <person name="Simmons D."/>
            <person name="Wilczek-Boney K."/>
            <person name="Hale W."/>
            <person name="Jakkamsetti A."/>
            <person name="Pham P."/>
            <person name="Ruth R."/>
            <person name="San Lucas F."/>
            <person name="Warren J."/>
            <person name="Zhang J."/>
            <person name="Zhao Z."/>
            <person name="Zhou C."/>
            <person name="Zhu D."/>
            <person name="Lee S."/>
            <person name="Bess C."/>
            <person name="Blankenburg K."/>
            <person name="Forbes L."/>
            <person name="Fu Q."/>
            <person name="Gubbala S."/>
            <person name="Hirani K."/>
            <person name="Jayaseelan J.C."/>
            <person name="Lara F."/>
            <person name="Munidasa M."/>
            <person name="Palculict T."/>
            <person name="Patil S."/>
            <person name="Pu L.-L."/>
            <person name="Saada N."/>
            <person name="Tang L."/>
            <person name="Weissenberger G."/>
            <person name="Zhu Y."/>
            <person name="Hemphill L."/>
            <person name="Shang Y."/>
            <person name="Youmans B."/>
            <person name="Ayvaz T."/>
            <person name="Ross M."/>
            <person name="Santibanez J."/>
            <person name="Aqrawi P."/>
            <person name="Gross S."/>
            <person name="Joshi V."/>
            <person name="Fowler G."/>
            <person name="Nazareth L."/>
            <person name="Reid J."/>
            <person name="Worley K."/>
            <person name="Petrosino J."/>
            <person name="Highlander S."/>
            <person name="Gibbs R."/>
        </authorList>
    </citation>
    <scope>NUCLEOTIDE SEQUENCE [LARGE SCALE GENOMIC DNA]</scope>
    <source>
        <strain evidence="1 2">DSM 2778</strain>
    </source>
</reference>
<protein>
    <submittedName>
        <fullName evidence="1">Uncharacterized protein</fullName>
    </submittedName>
</protein>
<organism evidence="1 2">
    <name type="scientific">Centipeda periodontii DSM 2778</name>
    <dbReference type="NCBI Taxonomy" id="888060"/>
    <lineage>
        <taxon>Bacteria</taxon>
        <taxon>Bacillati</taxon>
        <taxon>Bacillota</taxon>
        <taxon>Negativicutes</taxon>
        <taxon>Selenomonadales</taxon>
        <taxon>Selenomonadaceae</taxon>
        <taxon>Centipeda</taxon>
    </lineage>
</organism>
<evidence type="ECO:0000313" key="1">
    <source>
        <dbReference type="EMBL" id="EGK59224.1"/>
    </source>
</evidence>
<proteinExistence type="predicted"/>
<name>F5RN92_9FIRM</name>
<evidence type="ECO:0000313" key="2">
    <source>
        <dbReference type="Proteomes" id="UP000004067"/>
    </source>
</evidence>
<dbReference type="EMBL" id="AFHQ01000038">
    <property type="protein sequence ID" value="EGK59224.1"/>
    <property type="molecule type" value="Genomic_DNA"/>
</dbReference>
<dbReference type="Proteomes" id="UP000004067">
    <property type="component" value="Unassembled WGS sequence"/>
</dbReference>
<accession>F5RN92</accession>
<dbReference type="eggNOG" id="ENOG5033RB8">
    <property type="taxonomic scope" value="Bacteria"/>
</dbReference>
<gene>
    <name evidence="1" type="ORF">HMPREF9081_1728</name>
</gene>
<dbReference type="RefSeq" id="WP_006306718.1">
    <property type="nucleotide sequence ID" value="NZ_GL892076.1"/>
</dbReference>
<sequence length="295" mass="34018">MVKMTDIYADIINRYGWENYKDAKERLLRMKYATLQQKLVLCDRQEFKIKGKNVVPWTDAPVIRNILMEAVNDEENNIIADWFNGKVNTDNSYKAILLYNCMKLLIMQPCICGETDEVTMNEWLATVAAAIKYPTAVHVSEITRALEDFRNNSLALAHTIGIADMVVRAEDGSRSYALRGKERDISIEGKTIDEVLEDISSQDDYFAVLGQILQKFNAHAKERAYNAILWYAEAKNLYEAKSADDAIEYESIASEYTVWYQRIHEFLESNPEICRKIEEETKVSDLSDFFRMAGR</sequence>
<dbReference type="HOGENOM" id="CLU_942309_0_0_9"/>
<dbReference type="AlphaFoldDB" id="F5RN92"/>
<keyword evidence="2" id="KW-1185">Reference proteome</keyword>
<comment type="caution">
    <text evidence="1">The sequence shown here is derived from an EMBL/GenBank/DDBJ whole genome shotgun (WGS) entry which is preliminary data.</text>
</comment>
<dbReference type="STRING" id="888060.HMPREF9081_1728"/>